<evidence type="ECO:0000256" key="1">
    <source>
        <dbReference type="ARBA" id="ARBA00023015"/>
    </source>
</evidence>
<evidence type="ECO:0000256" key="3">
    <source>
        <dbReference type="ARBA" id="ARBA00023163"/>
    </source>
</evidence>
<comment type="caution">
    <text evidence="5">The sequence shown here is derived from an EMBL/GenBank/DDBJ whole genome shotgun (WGS) entry which is preliminary data.</text>
</comment>
<dbReference type="eggNOG" id="COG2207">
    <property type="taxonomic scope" value="Bacteria"/>
</dbReference>
<evidence type="ECO:0000313" key="5">
    <source>
        <dbReference type="EMBL" id="EFW06687.1"/>
    </source>
</evidence>
<dbReference type="Pfam" id="PF12833">
    <property type="entry name" value="HTH_18"/>
    <property type="match status" value="1"/>
</dbReference>
<evidence type="ECO:0000256" key="2">
    <source>
        <dbReference type="ARBA" id="ARBA00023125"/>
    </source>
</evidence>
<dbReference type="InterPro" id="IPR011051">
    <property type="entry name" value="RmlC_Cupin_sf"/>
</dbReference>
<dbReference type="SUPFAM" id="SSF51182">
    <property type="entry name" value="RmlC-like cupins"/>
    <property type="match status" value="1"/>
</dbReference>
<dbReference type="EMBL" id="ADKX01000001">
    <property type="protein sequence ID" value="EFW06687.1"/>
    <property type="molecule type" value="Genomic_DNA"/>
</dbReference>
<proteinExistence type="predicted"/>
<dbReference type="STRING" id="100884.GCA_000269565_01476"/>
<keyword evidence="6" id="KW-1185">Reference proteome</keyword>
<evidence type="ECO:0000259" key="4">
    <source>
        <dbReference type="PROSITE" id="PS01124"/>
    </source>
</evidence>
<dbReference type="SUPFAM" id="SSF46689">
    <property type="entry name" value="Homeodomain-like"/>
    <property type="match status" value="2"/>
</dbReference>
<name>E7G636_9FIRM</name>
<dbReference type="InterPro" id="IPR018060">
    <property type="entry name" value="HTH_AraC"/>
</dbReference>
<dbReference type="Proteomes" id="UP000003157">
    <property type="component" value="Unassembled WGS sequence"/>
</dbReference>
<feature type="domain" description="HTH araC/xylS-type" evidence="4">
    <location>
        <begin position="197"/>
        <end position="295"/>
    </location>
</feature>
<keyword evidence="2" id="KW-0238">DNA-binding</keyword>
<dbReference type="InterPro" id="IPR018062">
    <property type="entry name" value="HTH_AraC-typ_CS"/>
</dbReference>
<dbReference type="PROSITE" id="PS01124">
    <property type="entry name" value="HTH_ARAC_FAMILY_2"/>
    <property type="match status" value="1"/>
</dbReference>
<dbReference type="InterPro" id="IPR003313">
    <property type="entry name" value="AraC-bd"/>
</dbReference>
<sequence>MKNIQKIEFHCGTKEELFSSITDSFPYMSSCAELDKFPNRCVPWHWHKEVEVFIVESGSLIYYTSDGEYIFPKGSGGFINSNALHMTKVIDNKNATIQFLHLFDSSVISDKKGGKIETEYVNPLINFKQIKIIPLYPDNDNHKDLLNLISKSFDIHESDFAYELKLRNSLSEIWYHLFEISKPIRNIQIDNNSDKMRLMMIYIHEHYHEKIKTINIASSAFVSERVCFRVFKECIHMSPLEYLNSYRLQRACAMLMNTSKPVTMIGYECGLGTSSHFSDLFKKEFGCTPLQYRYKWQKYNF</sequence>
<protein>
    <submittedName>
        <fullName evidence="5">AraC family transcriptional regulator</fullName>
    </submittedName>
</protein>
<dbReference type="RefSeq" id="WP_008787352.1">
    <property type="nucleotide sequence ID" value="NZ_AKCB01000001.1"/>
</dbReference>
<dbReference type="GO" id="GO:0003700">
    <property type="term" value="F:DNA-binding transcription factor activity"/>
    <property type="evidence" value="ECO:0007669"/>
    <property type="project" value="InterPro"/>
</dbReference>
<accession>E7G636</accession>
<gene>
    <name evidence="5" type="ORF">HMPREF9488_00224</name>
</gene>
<dbReference type="PROSITE" id="PS00041">
    <property type="entry name" value="HTH_ARAC_FAMILY_1"/>
    <property type="match status" value="1"/>
</dbReference>
<dbReference type="PANTHER" id="PTHR43280:SF2">
    <property type="entry name" value="HTH-TYPE TRANSCRIPTIONAL REGULATOR EXSA"/>
    <property type="match status" value="1"/>
</dbReference>
<dbReference type="SMART" id="SM00342">
    <property type="entry name" value="HTH_ARAC"/>
    <property type="match status" value="1"/>
</dbReference>
<dbReference type="InterPro" id="IPR014710">
    <property type="entry name" value="RmlC-like_jellyroll"/>
</dbReference>
<dbReference type="HOGENOM" id="CLU_000445_88_3_9"/>
<dbReference type="InterPro" id="IPR009057">
    <property type="entry name" value="Homeodomain-like_sf"/>
</dbReference>
<dbReference type="Pfam" id="PF02311">
    <property type="entry name" value="AraC_binding"/>
    <property type="match status" value="1"/>
</dbReference>
<organism evidence="5 6">
    <name type="scientific">Coprobacillus cateniformis</name>
    <dbReference type="NCBI Taxonomy" id="100884"/>
    <lineage>
        <taxon>Bacteria</taxon>
        <taxon>Bacillati</taxon>
        <taxon>Bacillota</taxon>
        <taxon>Erysipelotrichia</taxon>
        <taxon>Erysipelotrichales</taxon>
        <taxon>Coprobacillaceae</taxon>
        <taxon>Coprobacillus</taxon>
    </lineage>
</organism>
<dbReference type="Gene3D" id="1.10.10.60">
    <property type="entry name" value="Homeodomain-like"/>
    <property type="match status" value="2"/>
</dbReference>
<dbReference type="InterPro" id="IPR020449">
    <property type="entry name" value="Tscrpt_reg_AraC-type_HTH"/>
</dbReference>
<dbReference type="PANTHER" id="PTHR43280">
    <property type="entry name" value="ARAC-FAMILY TRANSCRIPTIONAL REGULATOR"/>
    <property type="match status" value="1"/>
</dbReference>
<keyword evidence="1" id="KW-0805">Transcription regulation</keyword>
<dbReference type="CDD" id="cd02208">
    <property type="entry name" value="cupin_RmlC-like"/>
    <property type="match status" value="1"/>
</dbReference>
<dbReference type="AlphaFoldDB" id="E7G636"/>
<evidence type="ECO:0000313" key="6">
    <source>
        <dbReference type="Proteomes" id="UP000003157"/>
    </source>
</evidence>
<dbReference type="GeneID" id="78229351"/>
<dbReference type="GO" id="GO:0043565">
    <property type="term" value="F:sequence-specific DNA binding"/>
    <property type="evidence" value="ECO:0007669"/>
    <property type="project" value="InterPro"/>
</dbReference>
<reference evidence="5 6" key="1">
    <citation type="submission" date="2010-12" db="EMBL/GenBank/DDBJ databases">
        <title>The Genome Sequence of Coprobacillus sp. strain 29_1.</title>
        <authorList>
            <consortium name="The Broad Institute Genome Sequencing Platform"/>
            <person name="Earl A."/>
            <person name="Ward D."/>
            <person name="Feldgarden M."/>
            <person name="Gevers D."/>
            <person name="Daigneault M."/>
            <person name="Sibley C.D."/>
            <person name="White A."/>
            <person name="Strauss J."/>
            <person name="Allen-Vercoe E."/>
            <person name="Young S.K."/>
            <person name="Zeng Q."/>
            <person name="Gargeya S."/>
            <person name="Fitzgerald M."/>
            <person name="Haas B."/>
            <person name="Abouelleil A."/>
            <person name="Alvarado L."/>
            <person name="Arachchi H.M."/>
            <person name="Berlin A."/>
            <person name="Brown A."/>
            <person name="Chapman S.B."/>
            <person name="Chen Z."/>
            <person name="Dunbar C."/>
            <person name="Freedman E."/>
            <person name="Gearin G."/>
            <person name="Gellesch M."/>
            <person name="Goldberg J."/>
            <person name="Griggs A."/>
            <person name="Gujja S."/>
            <person name="Heilman E."/>
            <person name="Heiman D."/>
            <person name="Howarth C."/>
            <person name="Larson L."/>
            <person name="Lui A."/>
            <person name="MacDonald P.J.P."/>
            <person name="Mehta T."/>
            <person name="Montmayeur A."/>
            <person name="Murphy C."/>
            <person name="Neiman D."/>
            <person name="Pearson M."/>
            <person name="Priest M."/>
            <person name="Roberts A."/>
            <person name="Saif S."/>
            <person name="Shea T."/>
            <person name="Shenoy N."/>
            <person name="Sisk P."/>
            <person name="Stolte C."/>
            <person name="Sykes S."/>
            <person name="White J."/>
            <person name="Yandava C."/>
            <person name="Nusbaum C."/>
            <person name="Birren B."/>
        </authorList>
    </citation>
    <scope>NUCLEOTIDE SEQUENCE [LARGE SCALE GENOMIC DNA]</scope>
    <source>
        <strain evidence="5 6">29_1</strain>
    </source>
</reference>
<dbReference type="eggNOG" id="COG1917">
    <property type="taxonomic scope" value="Bacteria"/>
</dbReference>
<dbReference type="PRINTS" id="PR00032">
    <property type="entry name" value="HTHARAC"/>
</dbReference>
<dbReference type="OrthoDB" id="9791615at2"/>
<keyword evidence="3" id="KW-0804">Transcription</keyword>
<dbReference type="Gene3D" id="2.60.120.10">
    <property type="entry name" value="Jelly Rolls"/>
    <property type="match status" value="1"/>
</dbReference>